<comment type="caution">
    <text evidence="1">The sequence shown here is derived from an EMBL/GenBank/DDBJ whole genome shotgun (WGS) entry which is preliminary data.</text>
</comment>
<evidence type="ECO:0000313" key="2">
    <source>
        <dbReference type="Proteomes" id="UP000176705"/>
    </source>
</evidence>
<protein>
    <submittedName>
        <fullName evidence="1">Uncharacterized protein</fullName>
    </submittedName>
</protein>
<reference evidence="1 2" key="1">
    <citation type="journal article" date="2016" name="Nat. Commun.">
        <title>Thousands of microbial genomes shed light on interconnected biogeochemical processes in an aquifer system.</title>
        <authorList>
            <person name="Anantharaman K."/>
            <person name="Brown C.T."/>
            <person name="Hug L.A."/>
            <person name="Sharon I."/>
            <person name="Castelle C.J."/>
            <person name="Probst A.J."/>
            <person name="Thomas B.C."/>
            <person name="Singh A."/>
            <person name="Wilkins M.J."/>
            <person name="Karaoz U."/>
            <person name="Brodie E.L."/>
            <person name="Williams K.H."/>
            <person name="Hubbard S.S."/>
            <person name="Banfield J.F."/>
        </authorList>
    </citation>
    <scope>NUCLEOTIDE SEQUENCE [LARGE SCALE GENOMIC DNA]</scope>
</reference>
<name>A0A1G2LBC7_9BACT</name>
<gene>
    <name evidence="1" type="ORF">A3B37_03210</name>
</gene>
<dbReference type="Proteomes" id="UP000176705">
    <property type="component" value="Unassembled WGS sequence"/>
</dbReference>
<dbReference type="EMBL" id="MHQS01000009">
    <property type="protein sequence ID" value="OHA08927.1"/>
    <property type="molecule type" value="Genomic_DNA"/>
</dbReference>
<organism evidence="1 2">
    <name type="scientific">Candidatus Sungbacteria bacterium RIFCSPLOWO2_01_FULL_59_16</name>
    <dbReference type="NCBI Taxonomy" id="1802280"/>
    <lineage>
        <taxon>Bacteria</taxon>
        <taxon>Candidatus Sungiibacteriota</taxon>
    </lineage>
</organism>
<accession>A0A1G2LBC7</accession>
<evidence type="ECO:0000313" key="1">
    <source>
        <dbReference type="EMBL" id="OHA08927.1"/>
    </source>
</evidence>
<sequence>MLAVARDKTVEGVLKRVLLIKQLARETCEWAPQGSDALRRLLDVGASLFIAMQAARGGYLPTSWIGDADIAMKRVNERVAEFAADDADAQMDCYEELLPAILLGVVAAREDRFEEHLRELKTGAGVES</sequence>
<proteinExistence type="predicted"/>
<dbReference type="AlphaFoldDB" id="A0A1G2LBC7"/>